<evidence type="ECO:0000256" key="5">
    <source>
        <dbReference type="ARBA" id="ARBA00023163"/>
    </source>
</evidence>
<feature type="region of interest" description="Disordered" evidence="8">
    <location>
        <begin position="158"/>
        <end position="190"/>
    </location>
</feature>
<feature type="compositionally biased region" description="Low complexity" evidence="8">
    <location>
        <begin position="1"/>
        <end position="14"/>
    </location>
</feature>
<proteinExistence type="inferred from homology"/>
<protein>
    <submittedName>
        <fullName evidence="10">Nuclear transcription factor Y subunit C-6</fullName>
    </submittedName>
</protein>
<dbReference type="GO" id="GO:0005634">
    <property type="term" value="C:nucleus"/>
    <property type="evidence" value="ECO:0007669"/>
    <property type="project" value="UniProtKB-SubCell"/>
</dbReference>
<dbReference type="CDD" id="cd22908">
    <property type="entry name" value="HFD_NFYC-like"/>
    <property type="match status" value="1"/>
</dbReference>
<reference evidence="10 11" key="1">
    <citation type="submission" date="2024-04" db="EMBL/GenBank/DDBJ databases">
        <title>Genome assembly C_amara_ONT_v2.</title>
        <authorList>
            <person name="Yant L."/>
            <person name="Moore C."/>
            <person name="Slenker M."/>
        </authorList>
    </citation>
    <scope>NUCLEOTIDE SEQUENCE [LARGE SCALE GENOMIC DNA]</scope>
    <source>
        <tissue evidence="10">Leaf</tissue>
    </source>
</reference>
<dbReference type="EMBL" id="JBANAX010000455">
    <property type="protein sequence ID" value="KAL1208305.1"/>
    <property type="molecule type" value="Genomic_DNA"/>
</dbReference>
<keyword evidence="3" id="KW-0238">DNA-binding</keyword>
<evidence type="ECO:0000256" key="1">
    <source>
        <dbReference type="ARBA" id="ARBA00004123"/>
    </source>
</evidence>
<dbReference type="FunFam" id="1.10.20.10:FF:000006">
    <property type="entry name" value="Nuclear transcription factor Y subunit gamma"/>
    <property type="match status" value="1"/>
</dbReference>
<dbReference type="Proteomes" id="UP001558713">
    <property type="component" value="Unassembled WGS sequence"/>
</dbReference>
<evidence type="ECO:0000313" key="10">
    <source>
        <dbReference type="EMBL" id="KAL1208305.1"/>
    </source>
</evidence>
<keyword evidence="5" id="KW-0804">Transcription</keyword>
<keyword evidence="4" id="KW-0010">Activator</keyword>
<dbReference type="Pfam" id="PF00125">
    <property type="entry name" value="Histone"/>
    <property type="match status" value="1"/>
</dbReference>
<feature type="domain" description="Core Histone H2A/H2B/H3" evidence="9">
    <location>
        <begin position="40"/>
        <end position="110"/>
    </location>
</feature>
<evidence type="ECO:0000256" key="4">
    <source>
        <dbReference type="ARBA" id="ARBA00023159"/>
    </source>
</evidence>
<keyword evidence="11" id="KW-1185">Reference proteome</keyword>
<feature type="region of interest" description="Disordered" evidence="8">
    <location>
        <begin position="1"/>
        <end position="25"/>
    </location>
</feature>
<evidence type="ECO:0000313" key="11">
    <source>
        <dbReference type="Proteomes" id="UP001558713"/>
    </source>
</evidence>
<evidence type="ECO:0000256" key="7">
    <source>
        <dbReference type="ARBA" id="ARBA00038129"/>
    </source>
</evidence>
<dbReference type="GO" id="GO:0003677">
    <property type="term" value="F:DNA binding"/>
    <property type="evidence" value="ECO:0007669"/>
    <property type="project" value="UniProtKB-KW"/>
</dbReference>
<dbReference type="Gene3D" id="1.10.20.10">
    <property type="entry name" value="Histone, subunit A"/>
    <property type="match status" value="1"/>
</dbReference>
<dbReference type="AlphaFoldDB" id="A0ABD1B2U1"/>
<evidence type="ECO:0000256" key="3">
    <source>
        <dbReference type="ARBA" id="ARBA00023125"/>
    </source>
</evidence>
<evidence type="ECO:0000259" key="9">
    <source>
        <dbReference type="Pfam" id="PF00125"/>
    </source>
</evidence>
<dbReference type="InterPro" id="IPR009072">
    <property type="entry name" value="Histone-fold"/>
</dbReference>
<sequence>MENHRNIIPNHNHQAPPPQPPQIENPQFRDFWLQQIETMTTDFKSHQLPLSRIKKIMKSDPEVNMISAEAPIFFAKACEMFIVDLTTRSWLHTEESKRRTLQKSDISAAVDRTFTFDFLLDVIPKDDSIAGDPDDGVAPYYYPQGVVMGTPVVDGSGTYAPPEAWPGAWNGAAGDGEDEAGENGGNGGGE</sequence>
<evidence type="ECO:0000256" key="2">
    <source>
        <dbReference type="ARBA" id="ARBA00023015"/>
    </source>
</evidence>
<dbReference type="InterPro" id="IPR050568">
    <property type="entry name" value="Transcr_DNA_Rep_Reg"/>
</dbReference>
<comment type="subcellular location">
    <subcellularLocation>
        <location evidence="1">Nucleus</location>
    </subcellularLocation>
</comment>
<organism evidence="10 11">
    <name type="scientific">Cardamine amara subsp. amara</name>
    <dbReference type="NCBI Taxonomy" id="228776"/>
    <lineage>
        <taxon>Eukaryota</taxon>
        <taxon>Viridiplantae</taxon>
        <taxon>Streptophyta</taxon>
        <taxon>Embryophyta</taxon>
        <taxon>Tracheophyta</taxon>
        <taxon>Spermatophyta</taxon>
        <taxon>Magnoliopsida</taxon>
        <taxon>eudicotyledons</taxon>
        <taxon>Gunneridae</taxon>
        <taxon>Pentapetalae</taxon>
        <taxon>rosids</taxon>
        <taxon>malvids</taxon>
        <taxon>Brassicales</taxon>
        <taxon>Brassicaceae</taxon>
        <taxon>Cardamineae</taxon>
        <taxon>Cardamine</taxon>
    </lineage>
</organism>
<name>A0ABD1B2U1_CARAN</name>
<comment type="caution">
    <text evidence="10">The sequence shown here is derived from an EMBL/GenBank/DDBJ whole genome shotgun (WGS) entry which is preliminary data.</text>
</comment>
<keyword evidence="2" id="KW-0805">Transcription regulation</keyword>
<evidence type="ECO:0000256" key="6">
    <source>
        <dbReference type="ARBA" id="ARBA00023242"/>
    </source>
</evidence>
<gene>
    <name evidence="10" type="ORF">V5N11_033605</name>
</gene>
<dbReference type="InterPro" id="IPR007125">
    <property type="entry name" value="H2A/H2B/H3"/>
</dbReference>
<dbReference type="PANTHER" id="PTHR10252">
    <property type="entry name" value="HISTONE-LIKE TRANSCRIPTION FACTOR CCAAT-RELATED"/>
    <property type="match status" value="1"/>
</dbReference>
<comment type="similarity">
    <text evidence="7">Belongs to the NFYC/HAP5 subunit family.</text>
</comment>
<dbReference type="PANTHER" id="PTHR10252:SF39">
    <property type="entry name" value="NUCLEAR TRANSCRIPTION FACTOR Y SUBUNIT C-6"/>
    <property type="match status" value="1"/>
</dbReference>
<accession>A0ABD1B2U1</accession>
<evidence type="ECO:0000256" key="8">
    <source>
        <dbReference type="SAM" id="MobiDB-lite"/>
    </source>
</evidence>
<dbReference type="SUPFAM" id="SSF47113">
    <property type="entry name" value="Histone-fold"/>
    <property type="match status" value="1"/>
</dbReference>
<keyword evidence="6" id="KW-0539">Nucleus</keyword>